<dbReference type="Proteomes" id="UP000004994">
    <property type="component" value="Chromosome 7"/>
</dbReference>
<name>A0A3Q7I7H0_SOLLC</name>
<reference evidence="2" key="2">
    <citation type="submission" date="2019-01" db="UniProtKB">
        <authorList>
            <consortium name="EnsemblPlants"/>
        </authorList>
    </citation>
    <scope>IDENTIFICATION</scope>
    <source>
        <strain evidence="2">cv. Heinz 1706</strain>
    </source>
</reference>
<dbReference type="Gramene" id="Solyc07g048035.1.1">
    <property type="protein sequence ID" value="Solyc07g048035.1.1"/>
    <property type="gene ID" value="Solyc07g048035.1"/>
</dbReference>
<proteinExistence type="predicted"/>
<reference evidence="2" key="1">
    <citation type="journal article" date="2012" name="Nature">
        <title>The tomato genome sequence provides insights into fleshy fruit evolution.</title>
        <authorList>
            <consortium name="Tomato Genome Consortium"/>
        </authorList>
    </citation>
    <scope>NUCLEOTIDE SEQUENCE [LARGE SCALE GENOMIC DNA]</scope>
    <source>
        <strain evidence="2">cv. Heinz 1706</strain>
    </source>
</reference>
<sequence length="129" mass="13709">MTLAMKANAKYSAKQFNMKVNLILAVSDLASSRFGNDLLIFFAVLAIMGLVARSILASKGVTLAFAAAKEWPGVGISKTSGVAPVYVSVNCTKPDGEWKRSLDDKVNSCSSFPFSARTSQSGTKVNPNN</sequence>
<keyword evidence="1" id="KW-1133">Transmembrane helix</keyword>
<keyword evidence="3" id="KW-1185">Reference proteome</keyword>
<dbReference type="AlphaFoldDB" id="A0A3Q7I7H0"/>
<evidence type="ECO:0000313" key="3">
    <source>
        <dbReference type="Proteomes" id="UP000004994"/>
    </source>
</evidence>
<evidence type="ECO:0000256" key="1">
    <source>
        <dbReference type="SAM" id="Phobius"/>
    </source>
</evidence>
<accession>A0A3Q7I7H0</accession>
<organism evidence="2">
    <name type="scientific">Solanum lycopersicum</name>
    <name type="common">Tomato</name>
    <name type="synonym">Lycopersicon esculentum</name>
    <dbReference type="NCBI Taxonomy" id="4081"/>
    <lineage>
        <taxon>Eukaryota</taxon>
        <taxon>Viridiplantae</taxon>
        <taxon>Streptophyta</taxon>
        <taxon>Embryophyta</taxon>
        <taxon>Tracheophyta</taxon>
        <taxon>Spermatophyta</taxon>
        <taxon>Magnoliopsida</taxon>
        <taxon>eudicotyledons</taxon>
        <taxon>Gunneridae</taxon>
        <taxon>Pentapetalae</taxon>
        <taxon>asterids</taxon>
        <taxon>lamiids</taxon>
        <taxon>Solanales</taxon>
        <taxon>Solanaceae</taxon>
        <taxon>Solanoideae</taxon>
        <taxon>Solaneae</taxon>
        <taxon>Solanum</taxon>
        <taxon>Solanum subgen. Lycopersicon</taxon>
    </lineage>
</organism>
<evidence type="ECO:0000313" key="2">
    <source>
        <dbReference type="EnsemblPlants" id="Solyc07g048035.1.1"/>
    </source>
</evidence>
<keyword evidence="1" id="KW-0812">Transmembrane</keyword>
<feature type="transmembrane region" description="Helical" evidence="1">
    <location>
        <begin position="38"/>
        <end position="56"/>
    </location>
</feature>
<dbReference type="InParanoid" id="A0A3Q7I7H0"/>
<keyword evidence="1" id="KW-0472">Membrane</keyword>
<protein>
    <submittedName>
        <fullName evidence="2">Uncharacterized protein</fullName>
    </submittedName>
</protein>
<dbReference type="EnsemblPlants" id="Solyc07g048035.1.1">
    <property type="protein sequence ID" value="Solyc07g048035.1.1"/>
    <property type="gene ID" value="Solyc07g048035.1"/>
</dbReference>